<keyword evidence="3 5" id="KW-0067">ATP-binding</keyword>
<dbReference type="GO" id="GO:0005524">
    <property type="term" value="F:ATP binding"/>
    <property type="evidence" value="ECO:0007669"/>
    <property type="project" value="UniProtKB-KW"/>
</dbReference>
<dbReference type="AlphaFoldDB" id="A0A6N2STR3"/>
<dbReference type="CDD" id="cd03230">
    <property type="entry name" value="ABC_DR_subfamily_A"/>
    <property type="match status" value="1"/>
</dbReference>
<gene>
    <name evidence="5" type="primary">ecsA</name>
    <name evidence="5" type="ORF">BILFYP9_01252</name>
</gene>
<organism evidence="5">
    <name type="scientific">Bacteroides intestinalis</name>
    <dbReference type="NCBI Taxonomy" id="329854"/>
    <lineage>
        <taxon>Bacteria</taxon>
        <taxon>Pseudomonadati</taxon>
        <taxon>Bacteroidota</taxon>
        <taxon>Bacteroidia</taxon>
        <taxon>Bacteroidales</taxon>
        <taxon>Bacteroidaceae</taxon>
        <taxon>Bacteroides</taxon>
    </lineage>
</organism>
<keyword evidence="1" id="KW-0813">Transport</keyword>
<reference evidence="5" key="1">
    <citation type="submission" date="2019-11" db="EMBL/GenBank/DDBJ databases">
        <authorList>
            <person name="Feng L."/>
        </authorList>
    </citation>
    <scope>NUCLEOTIDE SEQUENCE</scope>
    <source>
        <strain evidence="5">BintestinalisLFYP9</strain>
    </source>
</reference>
<proteinExistence type="predicted"/>
<protein>
    <submittedName>
        <fullName evidence="5">ABC-type transporter ATP-binding protein EcsA</fullName>
    </submittedName>
</protein>
<feature type="domain" description="ABC transporter" evidence="4">
    <location>
        <begin position="4"/>
        <end position="219"/>
    </location>
</feature>
<dbReference type="SMART" id="SM00382">
    <property type="entry name" value="AAA"/>
    <property type="match status" value="1"/>
</dbReference>
<dbReference type="PROSITE" id="PS50893">
    <property type="entry name" value="ABC_TRANSPORTER_2"/>
    <property type="match status" value="1"/>
</dbReference>
<accession>A0A6N2STR3</accession>
<dbReference type="SUPFAM" id="SSF52540">
    <property type="entry name" value="P-loop containing nucleoside triphosphate hydrolases"/>
    <property type="match status" value="1"/>
</dbReference>
<dbReference type="RefSeq" id="WP_118294398.1">
    <property type="nucleotide sequence ID" value="NZ_BAABZC010000001.1"/>
</dbReference>
<dbReference type="PANTHER" id="PTHR42939">
    <property type="entry name" value="ABC TRANSPORTER ATP-BINDING PROTEIN ALBC-RELATED"/>
    <property type="match status" value="1"/>
</dbReference>
<sequence>MELIKINRLTKKFGKVEVLKGIFLTYQSGNIYGLVGENGAGKTTLFNCIMGIYKHEGIIEKTSCLQIGYQPADSFFYSLITGLEYIEFCMRAKGKQINEEKVEQLNTIFQLPLNRYASEYSTGMKKKLSFMALLLQENDVYILDEPFNGVDLRGCIQLKKLIRSLKEAGKTIIISSHQIAALHEICDYIHYLNRHTIAKQYTDESIEEIENDILTESFSGFH</sequence>
<dbReference type="InterPro" id="IPR027417">
    <property type="entry name" value="P-loop_NTPase"/>
</dbReference>
<evidence type="ECO:0000259" key="4">
    <source>
        <dbReference type="PROSITE" id="PS50893"/>
    </source>
</evidence>
<evidence type="ECO:0000313" key="5">
    <source>
        <dbReference type="EMBL" id="VYS96484.1"/>
    </source>
</evidence>
<name>A0A6N2STR3_9BACE</name>
<dbReference type="EMBL" id="CACRSU010000014">
    <property type="protein sequence ID" value="VYS96484.1"/>
    <property type="molecule type" value="Genomic_DNA"/>
</dbReference>
<dbReference type="PANTHER" id="PTHR42939:SF1">
    <property type="entry name" value="ABC TRANSPORTER ATP-BINDING PROTEIN ALBC-RELATED"/>
    <property type="match status" value="1"/>
</dbReference>
<dbReference type="InterPro" id="IPR003593">
    <property type="entry name" value="AAA+_ATPase"/>
</dbReference>
<dbReference type="InterPro" id="IPR051782">
    <property type="entry name" value="ABC_Transporter_VariousFunc"/>
</dbReference>
<evidence type="ECO:0000256" key="1">
    <source>
        <dbReference type="ARBA" id="ARBA00022448"/>
    </source>
</evidence>
<dbReference type="GO" id="GO:0016887">
    <property type="term" value="F:ATP hydrolysis activity"/>
    <property type="evidence" value="ECO:0007669"/>
    <property type="project" value="InterPro"/>
</dbReference>
<dbReference type="Pfam" id="PF00005">
    <property type="entry name" value="ABC_tran"/>
    <property type="match status" value="1"/>
</dbReference>
<keyword evidence="2" id="KW-0547">Nucleotide-binding</keyword>
<evidence type="ECO:0000256" key="2">
    <source>
        <dbReference type="ARBA" id="ARBA00022741"/>
    </source>
</evidence>
<evidence type="ECO:0000256" key="3">
    <source>
        <dbReference type="ARBA" id="ARBA00022840"/>
    </source>
</evidence>
<dbReference type="Gene3D" id="3.40.50.300">
    <property type="entry name" value="P-loop containing nucleotide triphosphate hydrolases"/>
    <property type="match status" value="1"/>
</dbReference>
<dbReference type="InterPro" id="IPR003439">
    <property type="entry name" value="ABC_transporter-like_ATP-bd"/>
</dbReference>